<feature type="region of interest" description="Disordered" evidence="1">
    <location>
        <begin position="372"/>
        <end position="393"/>
    </location>
</feature>
<reference evidence="2" key="1">
    <citation type="journal article" date="2015" name="Nat. Genet.">
        <title>The pineapple genome and the evolution of CAM photosynthesis.</title>
        <authorList>
            <person name="Ming R."/>
            <person name="VanBuren R."/>
            <person name="Wai C.M."/>
            <person name="Tang H."/>
            <person name="Schatz M.C."/>
            <person name="Bowers J.E."/>
            <person name="Lyons E."/>
            <person name="Wang M.L."/>
            <person name="Chen J."/>
            <person name="Biggers E."/>
            <person name="Zhang J."/>
            <person name="Huang L."/>
            <person name="Zhang L."/>
            <person name="Miao W."/>
            <person name="Zhang J."/>
            <person name="Ye Z."/>
            <person name="Miao C."/>
            <person name="Lin Z."/>
            <person name="Wang H."/>
            <person name="Zhou H."/>
            <person name="Yim W.C."/>
            <person name="Priest H.D."/>
            <person name="Zheng C."/>
            <person name="Woodhouse M."/>
            <person name="Edger P.P."/>
            <person name="Guyot R."/>
            <person name="Guo H.B."/>
            <person name="Guo H."/>
            <person name="Zheng G."/>
            <person name="Singh R."/>
            <person name="Sharma A."/>
            <person name="Min X."/>
            <person name="Zheng Y."/>
            <person name="Lee H."/>
            <person name="Gurtowski J."/>
            <person name="Sedlazeck F.J."/>
            <person name="Harkess A."/>
            <person name="McKain M.R."/>
            <person name="Liao Z."/>
            <person name="Fang J."/>
            <person name="Liu J."/>
            <person name="Zhang X."/>
            <person name="Zhang Q."/>
            <person name="Hu W."/>
            <person name="Qin Y."/>
            <person name="Wang K."/>
            <person name="Chen L.Y."/>
            <person name="Shirley N."/>
            <person name="Lin Y.R."/>
            <person name="Liu L.Y."/>
            <person name="Hernandez A.G."/>
            <person name="Wright C.L."/>
            <person name="Bulone V."/>
            <person name="Tuskan G.A."/>
            <person name="Heath K."/>
            <person name="Zee F."/>
            <person name="Moore P.H."/>
            <person name="Sunkar R."/>
            <person name="Leebens-Mack J.H."/>
            <person name="Mockler T."/>
            <person name="Bennetzen J.L."/>
            <person name="Freeling M."/>
            <person name="Sankoff D."/>
            <person name="Paterson A.H."/>
            <person name="Zhu X."/>
            <person name="Yang X."/>
            <person name="Smith J.A."/>
            <person name="Cushman J.C."/>
            <person name="Paull R.E."/>
            <person name="Yu Q."/>
        </authorList>
    </citation>
    <scope>NUCLEOTIDE SEQUENCE [LARGE SCALE GENOMIC DNA]</scope>
    <source>
        <strain evidence="2">cv. F153</strain>
    </source>
</reference>
<feature type="region of interest" description="Disordered" evidence="1">
    <location>
        <begin position="90"/>
        <end position="111"/>
    </location>
</feature>
<evidence type="ECO:0000313" key="2">
    <source>
        <dbReference type="Proteomes" id="UP000515123"/>
    </source>
</evidence>
<feature type="compositionally biased region" description="Polar residues" evidence="1">
    <location>
        <begin position="8"/>
        <end position="21"/>
    </location>
</feature>
<dbReference type="PANTHER" id="PTHR33781:SF1">
    <property type="entry name" value="PROTEIN PHYTOCHROME KINASE SUBSTRATE 4"/>
    <property type="match status" value="1"/>
</dbReference>
<dbReference type="PANTHER" id="PTHR33781">
    <property type="entry name" value="PROTEIN PHYTOCHROME KINASE SUBSTRATE 1-RELATED"/>
    <property type="match status" value="1"/>
</dbReference>
<evidence type="ECO:0000313" key="3">
    <source>
        <dbReference type="RefSeq" id="XP_020085715.1"/>
    </source>
</evidence>
<accession>A0A6P5EX31</accession>
<name>A0A6P5EX31_ANACO</name>
<protein>
    <submittedName>
        <fullName evidence="3">Protein PHYTOCHROME KINASE SUBSTRATE 1-like</fullName>
    </submittedName>
</protein>
<keyword evidence="2" id="KW-1185">Reference proteome</keyword>
<organism evidence="2 3">
    <name type="scientific">Ananas comosus</name>
    <name type="common">Pineapple</name>
    <name type="synonym">Ananas ananas</name>
    <dbReference type="NCBI Taxonomy" id="4615"/>
    <lineage>
        <taxon>Eukaryota</taxon>
        <taxon>Viridiplantae</taxon>
        <taxon>Streptophyta</taxon>
        <taxon>Embryophyta</taxon>
        <taxon>Tracheophyta</taxon>
        <taxon>Spermatophyta</taxon>
        <taxon>Magnoliopsida</taxon>
        <taxon>Liliopsida</taxon>
        <taxon>Poales</taxon>
        <taxon>Bromeliaceae</taxon>
        <taxon>Bromelioideae</taxon>
        <taxon>Ananas</taxon>
    </lineage>
</organism>
<feature type="compositionally biased region" description="Basic and acidic residues" evidence="1">
    <location>
        <begin position="372"/>
        <end position="383"/>
    </location>
</feature>
<feature type="compositionally biased region" description="Low complexity" evidence="1">
    <location>
        <begin position="152"/>
        <end position="161"/>
    </location>
</feature>
<feature type="region of interest" description="Disordered" evidence="1">
    <location>
        <begin position="145"/>
        <end position="177"/>
    </location>
</feature>
<dbReference type="InterPro" id="IPR039615">
    <property type="entry name" value="PKS"/>
</dbReference>
<reference evidence="3" key="2">
    <citation type="submission" date="2025-08" db="UniProtKB">
        <authorList>
            <consortium name="RefSeq"/>
        </authorList>
    </citation>
    <scope>IDENTIFICATION</scope>
    <source>
        <tissue evidence="3">Leaf</tissue>
    </source>
</reference>
<sequence length="544" mass="57584">MERYRITPSFNNGSSLSSPRPHFNSNSPFYLSVPPKPSPFLGGAPAPRPDDAELSIFDAERYFSDGAAAHDAVAKRAVVAAAASPALERCGLSANPRGSSVSSSVDGYGRSSRIGPYATPTASSEASWNSRSGLLVNPPGAVAVKVRPFPPSSSSSSSNNNTTDPRSKAGAARRRGRFGRRCPCAGWKSVDVEERYSEPRSSPIPSSFDAKRAFGPKKLSAEAGELGPFNRADQVPPPVGEEETTRSEAEVEGITKVKITPGNWGKGDAFFSPKKPPPFSLEMGRRRAFAEPGAFSFPVLGAPPTTCSIDDPPRDSLEVFRPAEEEAAAVVAALRKSAELHKKSAEADEVGSDASSDLFEIESFSTSCAAYRRRDSLDDEPRRPGGLGAGFRKSMEESAPSEWGYAPSEASVEWSVATAEGFDRASVANFSSAASEFDEFRFLQAEHDRFAAAVSGAAAAASSKKKGTAGAGGGLLMSCRCEKAVSVGPNPVRFVPDQRRPVGVPVYLDEPDRASGLGLGLARLGNTNQVRCQSARLSRPVVTR</sequence>
<feature type="region of interest" description="Disordered" evidence="1">
    <location>
        <begin position="193"/>
        <end position="250"/>
    </location>
</feature>
<gene>
    <name evidence="3" type="primary">LOC109708402</name>
</gene>
<proteinExistence type="predicted"/>
<dbReference type="Gramene" id="Aco017872.1.mrna1">
    <property type="protein sequence ID" value="Aco017872.1.mrna1.cds1"/>
    <property type="gene ID" value="Aco017872.1.path1"/>
</dbReference>
<dbReference type="OrthoDB" id="691744at2759"/>
<dbReference type="RefSeq" id="XP_020085715.1">
    <property type="nucleotide sequence ID" value="XM_020230126.1"/>
</dbReference>
<evidence type="ECO:0000256" key="1">
    <source>
        <dbReference type="SAM" id="MobiDB-lite"/>
    </source>
</evidence>
<dbReference type="Proteomes" id="UP000515123">
    <property type="component" value="Linkage group 4"/>
</dbReference>
<dbReference type="GeneID" id="109708402"/>
<dbReference type="AlphaFoldDB" id="A0A6P5EX31"/>
<dbReference type="GO" id="GO:0009638">
    <property type="term" value="P:phototropism"/>
    <property type="evidence" value="ECO:0007669"/>
    <property type="project" value="InterPro"/>
</dbReference>
<feature type="compositionally biased region" description="Low complexity" evidence="1">
    <location>
        <begin position="97"/>
        <end position="111"/>
    </location>
</feature>
<feature type="region of interest" description="Disordered" evidence="1">
    <location>
        <begin position="1"/>
        <end position="21"/>
    </location>
</feature>